<evidence type="ECO:0000256" key="1">
    <source>
        <dbReference type="ARBA" id="ARBA00001974"/>
    </source>
</evidence>
<feature type="domain" description="FAD-binding PCMH-type" evidence="5">
    <location>
        <begin position="93"/>
        <end position="271"/>
    </location>
</feature>
<dbReference type="PANTHER" id="PTHR42934">
    <property type="entry name" value="GLYCOLATE OXIDASE SUBUNIT GLCD"/>
    <property type="match status" value="1"/>
</dbReference>
<comment type="cofactor">
    <cofactor evidence="1">
        <name>FAD</name>
        <dbReference type="ChEBI" id="CHEBI:57692"/>
    </cofactor>
</comment>
<accession>A0A450WAI6</accession>
<organism evidence="6">
    <name type="scientific">Candidatus Kentrum sp. LPFa</name>
    <dbReference type="NCBI Taxonomy" id="2126335"/>
    <lineage>
        <taxon>Bacteria</taxon>
        <taxon>Pseudomonadati</taxon>
        <taxon>Pseudomonadota</taxon>
        <taxon>Gammaproteobacteria</taxon>
        <taxon>Candidatus Kentrum</taxon>
    </lineage>
</organism>
<dbReference type="InterPro" id="IPR006094">
    <property type="entry name" value="Oxid_FAD_bind_N"/>
</dbReference>
<evidence type="ECO:0000256" key="2">
    <source>
        <dbReference type="ARBA" id="ARBA00022630"/>
    </source>
</evidence>
<proteinExistence type="predicted"/>
<dbReference type="EMBL" id="CAADFP010000098">
    <property type="protein sequence ID" value="VFK29922.1"/>
    <property type="molecule type" value="Genomic_DNA"/>
</dbReference>
<dbReference type="InterPro" id="IPR016171">
    <property type="entry name" value="Vanillyl_alc_oxidase_C-sub2"/>
</dbReference>
<dbReference type="AlphaFoldDB" id="A0A450WAI6"/>
<keyword evidence="2" id="KW-0285">Flavoprotein</keyword>
<dbReference type="Gene3D" id="3.30.465.10">
    <property type="match status" value="1"/>
</dbReference>
<dbReference type="InterPro" id="IPR016166">
    <property type="entry name" value="FAD-bd_PCMH"/>
</dbReference>
<dbReference type="GO" id="GO:0016491">
    <property type="term" value="F:oxidoreductase activity"/>
    <property type="evidence" value="ECO:0007669"/>
    <property type="project" value="UniProtKB-KW"/>
</dbReference>
<evidence type="ECO:0000256" key="3">
    <source>
        <dbReference type="ARBA" id="ARBA00022827"/>
    </source>
</evidence>
<dbReference type="Gene3D" id="3.30.70.2740">
    <property type="match status" value="1"/>
</dbReference>
<dbReference type="EMBL" id="CAADFM010000098">
    <property type="protein sequence ID" value="VFK14018.1"/>
    <property type="molecule type" value="Genomic_DNA"/>
</dbReference>
<dbReference type="InterPro" id="IPR051914">
    <property type="entry name" value="FAD-linked_OxidoTrans_Type4"/>
</dbReference>
<dbReference type="SUPFAM" id="SSF55103">
    <property type="entry name" value="FAD-linked oxidases, C-terminal domain"/>
    <property type="match status" value="1"/>
</dbReference>
<evidence type="ECO:0000313" key="7">
    <source>
        <dbReference type="EMBL" id="VFK29922.1"/>
    </source>
</evidence>
<dbReference type="PANTHER" id="PTHR42934:SF1">
    <property type="entry name" value="GLYCOLATE OXIDASE SUBUNIT GLCD"/>
    <property type="match status" value="1"/>
</dbReference>
<gene>
    <name evidence="6" type="ORF">BECKLPF1236A_GA0070988_100984</name>
    <name evidence="7" type="ORF">BECKLPF1236C_GA0070990_100983</name>
</gene>
<evidence type="ECO:0000313" key="6">
    <source>
        <dbReference type="EMBL" id="VFK14018.1"/>
    </source>
</evidence>
<dbReference type="InterPro" id="IPR016164">
    <property type="entry name" value="FAD-linked_Oxase-like_C"/>
</dbReference>
<dbReference type="InterPro" id="IPR016169">
    <property type="entry name" value="FAD-bd_PCMH_sub2"/>
</dbReference>
<dbReference type="GO" id="GO:0071949">
    <property type="term" value="F:FAD binding"/>
    <property type="evidence" value="ECO:0007669"/>
    <property type="project" value="InterPro"/>
</dbReference>
<dbReference type="SUPFAM" id="SSF56176">
    <property type="entry name" value="FAD-binding/transporter-associated domain-like"/>
    <property type="match status" value="1"/>
</dbReference>
<protein>
    <submittedName>
        <fullName evidence="6">Glycolate oxidase</fullName>
    </submittedName>
</protein>
<dbReference type="InterPro" id="IPR036318">
    <property type="entry name" value="FAD-bd_PCMH-like_sf"/>
</dbReference>
<keyword evidence="4" id="KW-0560">Oxidoreductase</keyword>
<evidence type="ECO:0000256" key="4">
    <source>
        <dbReference type="ARBA" id="ARBA00023002"/>
    </source>
</evidence>
<reference evidence="6" key="1">
    <citation type="submission" date="2019-02" db="EMBL/GenBank/DDBJ databases">
        <authorList>
            <person name="Gruber-Vodicka R. H."/>
            <person name="Seah K. B. B."/>
        </authorList>
    </citation>
    <scope>NUCLEOTIDE SEQUENCE</scope>
    <source>
        <strain evidence="6">BECK_S312</strain>
        <strain evidence="7">BECK_S426</strain>
    </source>
</reference>
<keyword evidence="3" id="KW-0274">FAD</keyword>
<dbReference type="Pfam" id="PF01565">
    <property type="entry name" value="FAD_binding_4"/>
    <property type="match status" value="1"/>
</dbReference>
<dbReference type="PROSITE" id="PS51387">
    <property type="entry name" value="FAD_PCMH"/>
    <property type="match status" value="1"/>
</dbReference>
<dbReference type="Pfam" id="PF02913">
    <property type="entry name" value="FAD-oxidase_C"/>
    <property type="match status" value="1"/>
</dbReference>
<dbReference type="InterPro" id="IPR004113">
    <property type="entry name" value="FAD-bd_oxidored_4_C"/>
</dbReference>
<name>A0A450WAI6_9GAMM</name>
<sequence length="528" mass="56841">MLPHWKIAARNWRKCWRIGYSFASTIISRIPTIPAFLKVQNRLLAMLPIPNRPIMSTQYKTLIRCLEKQLPRDAILTGEESLRPFECDALPAYQQLPMVVVLPRTVEEIQAIMGICHALRVPVVARGGGTGVCAGALPHESGVLLGLSRLSALLDIDPRNRVARVQPGVRNLAISEAAAPYGLYYAPDPSSQLACTIGGNIAENSGGVHCLKYGLTTHNVLKLKVVTVEGNLLEIGGDAPDSPGYDLLALMTGSEGMLGIVVEVTVRLLPIAECVRMVLATFDDVEKAAIAVGEIIAAGIIPAGLEMMDNLIIRAAEDFVHAGYPTDAAAILLCDMDGAPEEVAEGIDAVRTLLLRGGATDARVARDEAERQLFWLGRKSAFPAAGRLASDYYCMDGTIPRHRLPEVLIRISALSHRYDLPVANVFHAGDGNLHPLIIYDANKPGHQARAEKLGGEILELCVAVGGTITGEHGVGVEKLDQMCVQFSPQELSQFLSVKDAFDPEGLLNPGKGIPTPRHCAEYRTLSGA</sequence>
<dbReference type="Gene3D" id="1.10.45.10">
    <property type="entry name" value="Vanillyl-alcohol Oxidase, Chain A, domain 4"/>
    <property type="match status" value="1"/>
</dbReference>
<evidence type="ECO:0000259" key="5">
    <source>
        <dbReference type="PROSITE" id="PS51387"/>
    </source>
</evidence>